<dbReference type="GO" id="GO:2000431">
    <property type="term" value="P:regulation of cytokinesis, actomyosin contractile ring assembly"/>
    <property type="evidence" value="ECO:0007669"/>
    <property type="project" value="InterPro"/>
</dbReference>
<dbReference type="GO" id="GO:0005938">
    <property type="term" value="C:cell cortex"/>
    <property type="evidence" value="ECO:0000318"/>
    <property type="project" value="GO_Central"/>
</dbReference>
<accession>A0A9J7N7N9</accession>
<dbReference type="OrthoDB" id="9997817at2759"/>
<dbReference type="RefSeq" id="XP_035692870.1">
    <property type="nucleotide sequence ID" value="XM_035836977.1"/>
</dbReference>
<dbReference type="GO" id="GO:0005085">
    <property type="term" value="F:guanyl-nucleotide exchange factor activity"/>
    <property type="evidence" value="ECO:0000318"/>
    <property type="project" value="GO_Central"/>
</dbReference>
<dbReference type="InterPro" id="IPR035899">
    <property type="entry name" value="DBL_dom_sf"/>
</dbReference>
<dbReference type="Pfam" id="PF00621">
    <property type="entry name" value="RhoGEF"/>
    <property type="match status" value="1"/>
</dbReference>
<dbReference type="AlphaFoldDB" id="A0A9J7N7N9"/>
<dbReference type="CDD" id="cd01229">
    <property type="entry name" value="PH_Ect2"/>
    <property type="match status" value="1"/>
</dbReference>
<feature type="domain" description="DH" evidence="2">
    <location>
        <begin position="396"/>
        <end position="585"/>
    </location>
</feature>
<evidence type="ECO:0000313" key="5">
    <source>
        <dbReference type="RefSeq" id="XP_035692870.1"/>
    </source>
</evidence>
<feature type="region of interest" description="Disordered" evidence="1">
    <location>
        <begin position="890"/>
        <end position="923"/>
    </location>
</feature>
<dbReference type="Pfam" id="PF12738">
    <property type="entry name" value="PTCB-BRCT"/>
    <property type="match status" value="1"/>
</dbReference>
<dbReference type="RefSeq" id="XP_035692871.1">
    <property type="nucleotide sequence ID" value="XM_035836978.1"/>
</dbReference>
<dbReference type="InterPro" id="IPR001331">
    <property type="entry name" value="GDS_CDC24_CS"/>
</dbReference>
<dbReference type="InterPro" id="IPR026817">
    <property type="entry name" value="Ect2"/>
</dbReference>
<dbReference type="PROSITE" id="PS50172">
    <property type="entry name" value="BRCT"/>
    <property type="match status" value="2"/>
</dbReference>
<dbReference type="Pfam" id="PF21242">
    <property type="entry name" value="ECT2_PH"/>
    <property type="match status" value="1"/>
</dbReference>
<dbReference type="CDD" id="cd17733">
    <property type="entry name" value="BRCT_Ect2_rpt1"/>
    <property type="match status" value="1"/>
</dbReference>
<dbReference type="InterPro" id="IPR001357">
    <property type="entry name" value="BRCT_dom"/>
</dbReference>
<dbReference type="InterPro" id="IPR000219">
    <property type="entry name" value="DH_dom"/>
</dbReference>
<keyword evidence="4" id="KW-1185">Reference proteome</keyword>
<dbReference type="GO" id="GO:0035556">
    <property type="term" value="P:intracellular signal transduction"/>
    <property type="evidence" value="ECO:0007669"/>
    <property type="project" value="InterPro"/>
</dbReference>
<dbReference type="GO" id="GO:0000281">
    <property type="term" value="P:mitotic cytokinesis"/>
    <property type="evidence" value="ECO:0000318"/>
    <property type="project" value="GO_Central"/>
</dbReference>
<name>A0A9J7N7N9_BRAFL</name>
<dbReference type="Pfam" id="PF21243">
    <property type="entry name" value="ECT2_BRCT0"/>
    <property type="match status" value="1"/>
</dbReference>
<dbReference type="CDD" id="cd17732">
    <property type="entry name" value="BRCT_Ect2_rpt2"/>
    <property type="match status" value="1"/>
</dbReference>
<proteinExistence type="predicted"/>
<evidence type="ECO:0000259" key="3">
    <source>
        <dbReference type="PROSITE" id="PS50172"/>
    </source>
</evidence>
<dbReference type="Proteomes" id="UP000001554">
    <property type="component" value="Chromosome 12"/>
</dbReference>
<dbReference type="CDD" id="cd00160">
    <property type="entry name" value="RhoGEF"/>
    <property type="match status" value="1"/>
</dbReference>
<dbReference type="SUPFAM" id="SSF52113">
    <property type="entry name" value="BRCT domain"/>
    <property type="match status" value="2"/>
</dbReference>
<dbReference type="PANTHER" id="PTHR16777">
    <property type="entry name" value="PROTEIN ECT2"/>
    <property type="match status" value="1"/>
</dbReference>
<dbReference type="SUPFAM" id="SSF48065">
    <property type="entry name" value="DBL homology domain (DH-domain)"/>
    <property type="match status" value="1"/>
</dbReference>
<feature type="region of interest" description="Disordered" evidence="1">
    <location>
        <begin position="295"/>
        <end position="351"/>
    </location>
</feature>
<dbReference type="GO" id="GO:0005634">
    <property type="term" value="C:nucleus"/>
    <property type="evidence" value="ECO:0000318"/>
    <property type="project" value="GO_Central"/>
</dbReference>
<dbReference type="Pfam" id="PF00533">
    <property type="entry name" value="BRCT"/>
    <property type="match status" value="1"/>
</dbReference>
<dbReference type="Gene3D" id="1.20.900.10">
    <property type="entry name" value="Dbl homology (DH) domain"/>
    <property type="match status" value="1"/>
</dbReference>
<evidence type="ECO:0000256" key="1">
    <source>
        <dbReference type="SAM" id="MobiDB-lite"/>
    </source>
</evidence>
<dbReference type="PROSITE" id="PS50010">
    <property type="entry name" value="DH_2"/>
    <property type="match status" value="1"/>
</dbReference>
<dbReference type="GO" id="GO:0007399">
    <property type="term" value="P:nervous system development"/>
    <property type="evidence" value="ECO:0000318"/>
    <property type="project" value="GO_Central"/>
</dbReference>
<organism evidence="4 5">
    <name type="scientific">Branchiostoma floridae</name>
    <name type="common">Florida lancelet</name>
    <name type="synonym">Amphioxus</name>
    <dbReference type="NCBI Taxonomy" id="7739"/>
    <lineage>
        <taxon>Eukaryota</taxon>
        <taxon>Metazoa</taxon>
        <taxon>Chordata</taxon>
        <taxon>Cephalochordata</taxon>
        <taxon>Leptocardii</taxon>
        <taxon>Amphioxiformes</taxon>
        <taxon>Branchiostomatidae</taxon>
        <taxon>Branchiostoma</taxon>
    </lineage>
</organism>
<reference evidence="4" key="1">
    <citation type="journal article" date="2020" name="Nat. Ecol. Evol.">
        <title>Deeply conserved synteny resolves early events in vertebrate evolution.</title>
        <authorList>
            <person name="Simakov O."/>
            <person name="Marletaz F."/>
            <person name="Yue J.X."/>
            <person name="O'Connell B."/>
            <person name="Jenkins J."/>
            <person name="Brandt A."/>
            <person name="Calef R."/>
            <person name="Tung C.H."/>
            <person name="Huang T.K."/>
            <person name="Schmutz J."/>
            <person name="Satoh N."/>
            <person name="Yu J.K."/>
            <person name="Putnam N.H."/>
            <person name="Green R.E."/>
            <person name="Rokhsar D.S."/>
        </authorList>
    </citation>
    <scope>NUCLEOTIDE SEQUENCE [LARGE SCALE GENOMIC DNA]</scope>
    <source>
        <strain evidence="4">S238N-H82</strain>
    </source>
</reference>
<dbReference type="OMA" id="PIYDVHK"/>
<evidence type="ECO:0000313" key="6">
    <source>
        <dbReference type="RefSeq" id="XP_035692871.1"/>
    </source>
</evidence>
<reference evidence="5 6" key="2">
    <citation type="submission" date="2025-04" db="UniProtKB">
        <authorList>
            <consortium name="RefSeq"/>
        </authorList>
    </citation>
    <scope>IDENTIFICATION</scope>
    <source>
        <strain evidence="5 6">S238N-H82</strain>
        <tissue evidence="5 6">Testes</tissue>
    </source>
</reference>
<sequence length="923" mass="103511">MAEDLQDIDMVETRVCLVGPDVQGNQALTKALQKLNLPVVKSSTGEEYMSDSDDYDTVFILAEFEGPGFEALHKSNLRSRVLGPSAVVHCAEVGETLPSVQRPLYCTSMKDLILCFTGFRQKEKLSHLVDLVHFMGGSIRKDFSTKVTHLVANSTSGDKYRVAVSLGTPIMTEEWVHQSWHRRHTPAALGTDEEMLKYKMQPFFCCMLSFHGFSEEETEQMKELTKMQGGTCTPVGDHSSTHLVIDDSQVEDFPKHVDASKVYVVKQEWFWASIQIEARADEMIYQFKRMETPARDLKPPLGRTPTSRGRKRPRLKETTALLAQDSDNDSPLLPARKRRSGAGTTGNDAKAMMSMSGSFLDYTETPERILDDDDLGLDDSPAPTPVPPTPQKPLSARHQRVLELTQTEKNYVNILQTIVRVFKEPLENKDQLGGLPLAPEEVKTIFGSIPEILDVHTKLRDSLTEMVGDWSEEKSVGDIICKYKPLLLKAYPKFVNFFEMSKETLQKCMRTQPRFHAFLKIQQSKPECCRETLGDLLIRPVQRLPSIILLLSDILKKTDKSNPDHLAMERAIAAIKDVLDHINEDKRRTEGQVQMFDVVNEVEGCPADVLSSHRQFIGRVDVLELGGEHELCGKGEYLTLFLMSDLLEVSKKRHSMMADVKSVFKSPGLLKAPAGPLKHVELFNLAHIKRVVDIRDTEDCKNAFGLVYQAPGTGSDEVCLYMFTLLGEETTKRDWLRSLCRHMANTTCKADSENFLHSVNPEDVELDRSAILNTVGFNRIARGFSKKAKRVTRQFSFSKTPRRMINRAVSMVMSPAGRGGLQMQREGAETPLGDLQGARNMASSVDLQGSFNRRVQTIGARLAGDSKIVRAHDRLWRRSPVLTGVARRKSGQHVPMSPMGTLVTPKKKTMKSASLGHSATKRL</sequence>
<protein>
    <submittedName>
        <fullName evidence="5">Protein ECT2-like isoform X1</fullName>
    </submittedName>
    <submittedName>
        <fullName evidence="6">Protein ECT2-like isoform X2</fullName>
    </submittedName>
</protein>
<dbReference type="KEGG" id="bfo:118427284"/>
<gene>
    <name evidence="5 6" type="primary">LOC118427284</name>
</gene>
<dbReference type="SMART" id="SM00325">
    <property type="entry name" value="RhoGEF"/>
    <property type="match status" value="1"/>
</dbReference>
<feature type="region of interest" description="Disordered" evidence="1">
    <location>
        <begin position="370"/>
        <end position="395"/>
    </location>
</feature>
<dbReference type="PANTHER" id="PTHR16777:SF2">
    <property type="entry name" value="PROTEIN ECT2"/>
    <property type="match status" value="1"/>
</dbReference>
<dbReference type="SMART" id="SM00292">
    <property type="entry name" value="BRCT"/>
    <property type="match status" value="2"/>
</dbReference>
<dbReference type="GO" id="GO:0005096">
    <property type="term" value="F:GTPase activator activity"/>
    <property type="evidence" value="ECO:0007669"/>
    <property type="project" value="InterPro"/>
</dbReference>
<feature type="compositionally biased region" description="Pro residues" evidence="1">
    <location>
        <begin position="382"/>
        <end position="391"/>
    </location>
</feature>
<evidence type="ECO:0000259" key="2">
    <source>
        <dbReference type="PROSITE" id="PS50010"/>
    </source>
</evidence>
<evidence type="ECO:0000313" key="4">
    <source>
        <dbReference type="Proteomes" id="UP000001554"/>
    </source>
</evidence>
<feature type="domain" description="BRCT" evidence="3">
    <location>
        <begin position="109"/>
        <end position="179"/>
    </location>
</feature>
<dbReference type="InterPro" id="IPR036420">
    <property type="entry name" value="BRCT_dom_sf"/>
</dbReference>
<dbReference type="Gene3D" id="3.40.50.10190">
    <property type="entry name" value="BRCT domain"/>
    <property type="match status" value="3"/>
</dbReference>
<feature type="domain" description="BRCT" evidence="3">
    <location>
        <begin position="210"/>
        <end position="287"/>
    </location>
</feature>
<dbReference type="GeneID" id="118427284"/>
<dbReference type="PROSITE" id="PS00741">
    <property type="entry name" value="DH_1"/>
    <property type="match status" value="1"/>
</dbReference>
<dbReference type="InterPro" id="IPR049396">
    <property type="entry name" value="ECT2_BRCT0"/>
</dbReference>
<dbReference type="InterPro" id="IPR049395">
    <property type="entry name" value="ECT2_PH"/>
</dbReference>